<protein>
    <recommendedName>
        <fullName evidence="2">BACON domain-containing protein</fullName>
    </recommendedName>
</protein>
<sequence>MPGLPPTVGWVTSTRREHPTHPTGAHRAHRGTHRAAAQPPVCFDPYLDHLDGLFTYCLSVMCEHEAAITVLGEALAIADRQRRRGRTPGDTALHRAWLYALVRWSCLRRLAERQSRTVPPELPGPVATVRRRELAALAWPEAAGTSPEQREALELAVRHHLPVHEVAAVLGMDHDGTELLLSSGACEVERTRTALAVLDRGGCAAVARLAGDREVLLGSALRRELVRHVDECPECRRTAERVLAGGPWPGTAPADTGALTVLKAPRHEVHAAMLAALHARAQHTPRFDRRGFPVGARDRAERFDRLRSRAVTTTVVATVVAAPVLALWAAYRGAPLADAGPGSAPVSAAERKDSDNPYGVPYGDRSRAGSTDTSRDGPGIRVDVDGADGEKSSPSGPDRKGRAGEDGAPGKDGRTGPGRLTVEAQPAGDATLVTLVASGGRPVQWSAATDAPWLRLSRAHGTLRPGESITITVTVDRAREPAGMWTARISIHPAKAVITLQGRGAAPAPADPPPSAPPPREPSEPPPAGGPNEPSAPPPSQPAPSPPAQSG</sequence>
<dbReference type="Proteomes" id="UP001501638">
    <property type="component" value="Unassembled WGS sequence"/>
</dbReference>
<dbReference type="EMBL" id="BAAASZ010000008">
    <property type="protein sequence ID" value="GAA2431028.1"/>
    <property type="molecule type" value="Genomic_DNA"/>
</dbReference>
<feature type="domain" description="BACON" evidence="2">
    <location>
        <begin position="417"/>
        <end position="481"/>
    </location>
</feature>
<feature type="region of interest" description="Disordered" evidence="1">
    <location>
        <begin position="501"/>
        <end position="551"/>
    </location>
</feature>
<proteinExistence type="predicted"/>
<evidence type="ECO:0000313" key="3">
    <source>
        <dbReference type="EMBL" id="GAA2431028.1"/>
    </source>
</evidence>
<feature type="compositionally biased region" description="Basic residues" evidence="1">
    <location>
        <begin position="24"/>
        <end position="33"/>
    </location>
</feature>
<evidence type="ECO:0000256" key="1">
    <source>
        <dbReference type="SAM" id="MobiDB-lite"/>
    </source>
</evidence>
<feature type="compositionally biased region" description="Basic and acidic residues" evidence="1">
    <location>
        <begin position="382"/>
        <end position="414"/>
    </location>
</feature>
<keyword evidence="4" id="KW-1185">Reference proteome</keyword>
<gene>
    <name evidence="3" type="ORF">GCM10010405_12410</name>
</gene>
<dbReference type="InterPro" id="IPR024361">
    <property type="entry name" value="BACON"/>
</dbReference>
<organism evidence="3 4">
    <name type="scientific">Streptomyces macrosporus</name>
    <dbReference type="NCBI Taxonomy" id="44032"/>
    <lineage>
        <taxon>Bacteria</taxon>
        <taxon>Bacillati</taxon>
        <taxon>Actinomycetota</taxon>
        <taxon>Actinomycetes</taxon>
        <taxon>Kitasatosporales</taxon>
        <taxon>Streptomycetaceae</taxon>
        <taxon>Streptomyces</taxon>
    </lineage>
</organism>
<feature type="compositionally biased region" description="Pro residues" evidence="1">
    <location>
        <begin position="509"/>
        <end position="551"/>
    </location>
</feature>
<reference evidence="3 4" key="1">
    <citation type="journal article" date="2019" name="Int. J. Syst. Evol. Microbiol.">
        <title>The Global Catalogue of Microorganisms (GCM) 10K type strain sequencing project: providing services to taxonomists for standard genome sequencing and annotation.</title>
        <authorList>
            <consortium name="The Broad Institute Genomics Platform"/>
            <consortium name="The Broad Institute Genome Sequencing Center for Infectious Disease"/>
            <person name="Wu L."/>
            <person name="Ma J."/>
        </authorList>
    </citation>
    <scope>NUCLEOTIDE SEQUENCE [LARGE SCALE GENOMIC DNA]</scope>
    <source>
        <strain evidence="3 4">JCM 6305</strain>
    </source>
</reference>
<name>A0ABN3JKR8_9ACTN</name>
<evidence type="ECO:0000313" key="4">
    <source>
        <dbReference type="Proteomes" id="UP001501638"/>
    </source>
</evidence>
<comment type="caution">
    <text evidence="3">The sequence shown here is derived from an EMBL/GenBank/DDBJ whole genome shotgun (WGS) entry which is preliminary data.</text>
</comment>
<feature type="region of interest" description="Disordered" evidence="1">
    <location>
        <begin position="1"/>
        <end position="33"/>
    </location>
</feature>
<accession>A0ABN3JKR8</accession>
<feature type="region of interest" description="Disordered" evidence="1">
    <location>
        <begin position="338"/>
        <end position="426"/>
    </location>
</feature>
<dbReference type="Pfam" id="PF19190">
    <property type="entry name" value="BACON_2"/>
    <property type="match status" value="1"/>
</dbReference>
<evidence type="ECO:0000259" key="2">
    <source>
        <dbReference type="Pfam" id="PF19190"/>
    </source>
</evidence>